<comment type="subunit">
    <text evidence="9">Homodimer.</text>
</comment>
<feature type="binding site" evidence="9">
    <location>
        <position position="256"/>
    </location>
    <ligand>
        <name>substrate</name>
    </ligand>
</feature>
<comment type="caution">
    <text evidence="9">Lacks conserved residue(s) required for the propagation of feature annotation.</text>
</comment>
<feature type="active site" description="Proton acceptor" evidence="9">
    <location>
        <position position="256"/>
    </location>
</feature>
<evidence type="ECO:0000313" key="12">
    <source>
        <dbReference type="Proteomes" id="UP000294581"/>
    </source>
</evidence>
<dbReference type="InterPro" id="IPR011611">
    <property type="entry name" value="PfkB_dom"/>
</dbReference>
<dbReference type="GO" id="GO:0005524">
    <property type="term" value="F:ATP binding"/>
    <property type="evidence" value="ECO:0007669"/>
    <property type="project" value="UniProtKB-UniRule"/>
</dbReference>
<keyword evidence="6 9" id="KW-0460">Magnesium</keyword>
<name>A0A4R8LMM8_9BACL</name>
<feature type="binding site" evidence="9">
    <location>
        <position position="295"/>
    </location>
    <ligand>
        <name>K(+)</name>
        <dbReference type="ChEBI" id="CHEBI:29103"/>
    </ligand>
</feature>
<comment type="pathway">
    <text evidence="9">Carbohydrate metabolism; D-ribose degradation; D-ribose 5-phosphate from beta-D-ribopyranose: step 2/2.</text>
</comment>
<feature type="binding site" evidence="9">
    <location>
        <begin position="223"/>
        <end position="228"/>
    </location>
    <ligand>
        <name>ATP</name>
        <dbReference type="ChEBI" id="CHEBI:30616"/>
    </ligand>
</feature>
<evidence type="ECO:0000256" key="7">
    <source>
        <dbReference type="ARBA" id="ARBA00022958"/>
    </source>
</evidence>
<evidence type="ECO:0000256" key="5">
    <source>
        <dbReference type="ARBA" id="ARBA00022840"/>
    </source>
</evidence>
<feature type="binding site" evidence="9">
    <location>
        <position position="291"/>
    </location>
    <ligand>
        <name>K(+)</name>
        <dbReference type="ChEBI" id="CHEBI:29103"/>
    </ligand>
</feature>
<dbReference type="RefSeq" id="WP_341770542.1">
    <property type="nucleotide sequence ID" value="NZ_SORF01000006.1"/>
</dbReference>
<dbReference type="HAMAP" id="MF_01987">
    <property type="entry name" value="Ribokinase"/>
    <property type="match status" value="1"/>
</dbReference>
<feature type="binding site" evidence="9">
    <location>
        <position position="252"/>
    </location>
    <ligand>
        <name>K(+)</name>
        <dbReference type="ChEBI" id="CHEBI:29103"/>
    </ligand>
</feature>
<feature type="binding site" evidence="9">
    <location>
        <begin position="13"/>
        <end position="15"/>
    </location>
    <ligand>
        <name>substrate</name>
    </ligand>
</feature>
<evidence type="ECO:0000256" key="2">
    <source>
        <dbReference type="ARBA" id="ARBA00022723"/>
    </source>
</evidence>
<dbReference type="AlphaFoldDB" id="A0A4R8LMM8"/>
<keyword evidence="4 9" id="KW-0418">Kinase</keyword>
<keyword evidence="2 9" id="KW-0479">Metal-binding</keyword>
<dbReference type="GO" id="GO:0004747">
    <property type="term" value="F:ribokinase activity"/>
    <property type="evidence" value="ECO:0007669"/>
    <property type="project" value="UniProtKB-UniRule"/>
</dbReference>
<dbReference type="PANTHER" id="PTHR10584">
    <property type="entry name" value="SUGAR KINASE"/>
    <property type="match status" value="1"/>
</dbReference>
<dbReference type="SUPFAM" id="SSF53613">
    <property type="entry name" value="Ribokinase-like"/>
    <property type="match status" value="1"/>
</dbReference>
<keyword evidence="12" id="KW-1185">Reference proteome</keyword>
<evidence type="ECO:0000259" key="10">
    <source>
        <dbReference type="Pfam" id="PF00294"/>
    </source>
</evidence>
<dbReference type="EMBL" id="SORF01000006">
    <property type="protein sequence ID" value="TDY46576.1"/>
    <property type="molecule type" value="Genomic_DNA"/>
</dbReference>
<feature type="binding site" evidence="9">
    <location>
        <position position="187"/>
    </location>
    <ligand>
        <name>ATP</name>
        <dbReference type="ChEBI" id="CHEBI:30616"/>
    </ligand>
</feature>
<evidence type="ECO:0000313" key="11">
    <source>
        <dbReference type="EMBL" id="TDY46576.1"/>
    </source>
</evidence>
<evidence type="ECO:0000256" key="6">
    <source>
        <dbReference type="ARBA" id="ARBA00022842"/>
    </source>
</evidence>
<comment type="subcellular location">
    <subcellularLocation>
        <location evidence="9">Cytoplasm</location>
    </subcellularLocation>
</comment>
<evidence type="ECO:0000256" key="4">
    <source>
        <dbReference type="ARBA" id="ARBA00022777"/>
    </source>
</evidence>
<dbReference type="Pfam" id="PF00294">
    <property type="entry name" value="PfkB"/>
    <property type="match status" value="1"/>
</dbReference>
<dbReference type="Gene3D" id="3.40.1190.20">
    <property type="match status" value="1"/>
</dbReference>
<feature type="binding site" evidence="9">
    <location>
        <position position="143"/>
    </location>
    <ligand>
        <name>substrate</name>
    </ligand>
</feature>
<feature type="domain" description="Carbohydrate kinase PfkB" evidence="10">
    <location>
        <begin position="5"/>
        <end position="299"/>
    </location>
</feature>
<feature type="binding site" evidence="9">
    <location>
        <position position="289"/>
    </location>
    <ligand>
        <name>K(+)</name>
        <dbReference type="ChEBI" id="CHEBI:29103"/>
    </ligand>
</feature>
<dbReference type="CDD" id="cd01174">
    <property type="entry name" value="ribokinase"/>
    <property type="match status" value="1"/>
</dbReference>
<keyword evidence="8 9" id="KW-0119">Carbohydrate metabolism</keyword>
<evidence type="ECO:0000256" key="1">
    <source>
        <dbReference type="ARBA" id="ARBA00022679"/>
    </source>
</evidence>
<feature type="binding site" evidence="9">
    <location>
        <position position="286"/>
    </location>
    <ligand>
        <name>K(+)</name>
        <dbReference type="ChEBI" id="CHEBI:29103"/>
    </ligand>
</feature>
<comment type="catalytic activity">
    <reaction evidence="9">
        <text>D-ribose + ATP = D-ribose 5-phosphate + ADP + H(+)</text>
        <dbReference type="Rhea" id="RHEA:13697"/>
        <dbReference type="ChEBI" id="CHEBI:15378"/>
        <dbReference type="ChEBI" id="CHEBI:30616"/>
        <dbReference type="ChEBI" id="CHEBI:47013"/>
        <dbReference type="ChEBI" id="CHEBI:78346"/>
        <dbReference type="ChEBI" id="CHEBI:456216"/>
        <dbReference type="EC" id="2.7.1.15"/>
    </reaction>
</comment>
<keyword evidence="9" id="KW-0963">Cytoplasm</keyword>
<dbReference type="EC" id="2.7.1.15" evidence="9"/>
<gene>
    <name evidence="9" type="primary">rbsK</name>
    <name evidence="11" type="ORF">C7445_1062</name>
</gene>
<comment type="activity regulation">
    <text evidence="9">Activated by a monovalent cation that binds near, but not in, the active site. The most likely occupant of the site in vivo is potassium. Ion binding induces a conformational change that may alter substrate affinity.</text>
</comment>
<sequence length="312" mass="32455">MLKVDITVVGSLNMDIVAVVDHVPQAGETVKTPHAHLYTGGKGANQAIAAARHGARVRMVGAVGADAFATTLRAVLQSSGGDVSGLVEKRGPSGMALITVESDGQNRIVVCEGANRMLTPRDVERACSASPWPPGSALVVQNEIPMETVRHALDVAHRRGWRVIWNVAPVVPVEAGLLGEGDVIVVNESEASELVGMDVADIETGRMACERLLKLGPGMAIVTLGAAGSIAVSSAWGIMSTPAYQVVPVDTTAAGDTFLGVFAADWDGVTSPERSLQIASAAAAVCVTRQGAQDSIPTREDVISFLKQYETA</sequence>
<dbReference type="PRINTS" id="PR00990">
    <property type="entry name" value="RIBOKINASE"/>
</dbReference>
<comment type="caution">
    <text evidence="11">The sequence shown here is derived from an EMBL/GenBank/DDBJ whole genome shotgun (WGS) entry which is preliminary data.</text>
</comment>
<protein>
    <recommendedName>
        <fullName evidence="9">Ribokinase</fullName>
        <shortName evidence="9">RK</shortName>
        <ecNumber evidence="9">2.7.1.15</ecNumber>
    </recommendedName>
</protein>
<evidence type="ECO:0000256" key="9">
    <source>
        <dbReference type="HAMAP-Rule" id="MF_01987"/>
    </source>
</evidence>
<feature type="binding site" evidence="9">
    <location>
        <begin position="41"/>
        <end position="45"/>
    </location>
    <ligand>
        <name>substrate</name>
    </ligand>
</feature>
<comment type="function">
    <text evidence="9">Catalyzes the phosphorylation of ribose at O-5 in a reaction requiring ATP and magnesium. The resulting D-ribose-5-phosphate can then be used either for sythesis of nucleotides, histidine, and tryptophan, or as a component of the pentose phosphate pathway.</text>
</comment>
<dbReference type="GO" id="GO:0005737">
    <property type="term" value="C:cytoplasm"/>
    <property type="evidence" value="ECO:0007669"/>
    <property type="project" value="UniProtKB-SubCell"/>
</dbReference>
<feature type="binding site" evidence="9">
    <location>
        <begin position="255"/>
        <end position="256"/>
    </location>
    <ligand>
        <name>ATP</name>
        <dbReference type="ChEBI" id="CHEBI:30616"/>
    </ligand>
</feature>
<keyword evidence="3 9" id="KW-0547">Nucleotide-binding</keyword>
<dbReference type="GO" id="GO:0046872">
    <property type="term" value="F:metal ion binding"/>
    <property type="evidence" value="ECO:0007669"/>
    <property type="project" value="UniProtKB-KW"/>
</dbReference>
<comment type="cofactor">
    <cofactor evidence="9">
        <name>Mg(2+)</name>
        <dbReference type="ChEBI" id="CHEBI:18420"/>
    </cofactor>
    <text evidence="9">Requires a divalent cation, most likely magnesium in vivo, as an electrophilic catalyst to aid phosphoryl group transfer. It is the chelate of the metal and the nucleotide that is the actual substrate.</text>
</comment>
<dbReference type="GO" id="GO:0019303">
    <property type="term" value="P:D-ribose catabolic process"/>
    <property type="evidence" value="ECO:0007669"/>
    <property type="project" value="UniProtKB-UniRule"/>
</dbReference>
<evidence type="ECO:0000256" key="8">
    <source>
        <dbReference type="ARBA" id="ARBA00023277"/>
    </source>
</evidence>
<comment type="similarity">
    <text evidence="9">Belongs to the carbohydrate kinase PfkB family. Ribokinase subfamily.</text>
</comment>
<keyword evidence="5 9" id="KW-0067">ATP-binding</keyword>
<keyword evidence="1 9" id="KW-0808">Transferase</keyword>
<keyword evidence="7 9" id="KW-0630">Potassium</keyword>
<dbReference type="InterPro" id="IPR011877">
    <property type="entry name" value="Ribokinase"/>
</dbReference>
<dbReference type="InterPro" id="IPR002139">
    <property type="entry name" value="Ribo/fructo_kinase"/>
</dbReference>
<organism evidence="11 12">
    <name type="scientific">Alicyclobacillus sacchari</name>
    <dbReference type="NCBI Taxonomy" id="392010"/>
    <lineage>
        <taxon>Bacteria</taxon>
        <taxon>Bacillati</taxon>
        <taxon>Bacillota</taxon>
        <taxon>Bacilli</taxon>
        <taxon>Bacillales</taxon>
        <taxon>Alicyclobacillaceae</taxon>
        <taxon>Alicyclobacillus</taxon>
    </lineage>
</organism>
<proteinExistence type="inferred from homology"/>
<feature type="binding site" evidence="9">
    <location>
        <position position="250"/>
    </location>
    <ligand>
        <name>K(+)</name>
        <dbReference type="ChEBI" id="CHEBI:29103"/>
    </ligand>
</feature>
<dbReference type="InterPro" id="IPR029056">
    <property type="entry name" value="Ribokinase-like"/>
</dbReference>
<dbReference type="Proteomes" id="UP000294581">
    <property type="component" value="Unassembled WGS sequence"/>
</dbReference>
<reference evidence="11 12" key="1">
    <citation type="submission" date="2019-03" db="EMBL/GenBank/DDBJ databases">
        <title>Genomic Encyclopedia of Type Strains, Phase IV (KMG-IV): sequencing the most valuable type-strain genomes for metagenomic binning, comparative biology and taxonomic classification.</title>
        <authorList>
            <person name="Goeker M."/>
        </authorList>
    </citation>
    <scope>NUCLEOTIDE SEQUENCE [LARGE SCALE GENOMIC DNA]</scope>
    <source>
        <strain evidence="11 12">DSM 17974</strain>
    </source>
</reference>
<evidence type="ECO:0000256" key="3">
    <source>
        <dbReference type="ARBA" id="ARBA00022741"/>
    </source>
</evidence>
<dbReference type="PANTHER" id="PTHR10584:SF166">
    <property type="entry name" value="RIBOKINASE"/>
    <property type="match status" value="1"/>
</dbReference>
<dbReference type="UniPathway" id="UPA00916">
    <property type="reaction ID" value="UER00889"/>
</dbReference>
<accession>A0A4R8LMM8</accession>